<name>A0ACA9LRB6_9GLOM</name>
<proteinExistence type="predicted"/>
<protein>
    <submittedName>
        <fullName evidence="1">10861_t:CDS:1</fullName>
    </submittedName>
</protein>
<reference evidence="1" key="1">
    <citation type="submission" date="2021-06" db="EMBL/GenBank/DDBJ databases">
        <authorList>
            <person name="Kallberg Y."/>
            <person name="Tangrot J."/>
            <person name="Rosling A."/>
        </authorList>
    </citation>
    <scope>NUCLEOTIDE SEQUENCE</scope>
    <source>
        <strain evidence="1">28 12/20/2015</strain>
    </source>
</reference>
<gene>
    <name evidence="1" type="ORF">SPELUC_LOCUS4943</name>
</gene>
<comment type="caution">
    <text evidence="1">The sequence shown here is derived from an EMBL/GenBank/DDBJ whole genome shotgun (WGS) entry which is preliminary data.</text>
</comment>
<dbReference type="Proteomes" id="UP000789366">
    <property type="component" value="Unassembled WGS sequence"/>
</dbReference>
<organism evidence="1 2">
    <name type="scientific">Cetraspora pellucida</name>
    <dbReference type="NCBI Taxonomy" id="1433469"/>
    <lineage>
        <taxon>Eukaryota</taxon>
        <taxon>Fungi</taxon>
        <taxon>Fungi incertae sedis</taxon>
        <taxon>Mucoromycota</taxon>
        <taxon>Glomeromycotina</taxon>
        <taxon>Glomeromycetes</taxon>
        <taxon>Diversisporales</taxon>
        <taxon>Gigasporaceae</taxon>
        <taxon>Cetraspora</taxon>
    </lineage>
</organism>
<accession>A0ACA9LRB6</accession>
<keyword evidence="2" id="KW-1185">Reference proteome</keyword>
<feature type="non-terminal residue" evidence="1">
    <location>
        <position position="218"/>
    </location>
</feature>
<dbReference type="EMBL" id="CAJVPW010004724">
    <property type="protein sequence ID" value="CAG8544437.1"/>
    <property type="molecule type" value="Genomic_DNA"/>
</dbReference>
<evidence type="ECO:0000313" key="2">
    <source>
        <dbReference type="Proteomes" id="UP000789366"/>
    </source>
</evidence>
<evidence type="ECO:0000313" key="1">
    <source>
        <dbReference type="EMBL" id="CAG8544437.1"/>
    </source>
</evidence>
<sequence length="218" mass="25582">MLASEEINYWYNLYFQQNHEDLASYIRALLGNAKKAQGFNSIIYTFSNVNTDIEFCLRDILKCQVDKLSTFKSEAQFQSRIKHFWLESKDDMLVLQCDLNAANSECIKLAKFIIEQYKNEFMASKKSAKQIKNVCIVLHMQKENANSTISSFNFLCGWDLFVIETLMPQKYPLLAYLDKTLLNVLENVYTFENVIDRELLWCLLRMEFPSSYESANYI</sequence>